<gene>
    <name evidence="3" type="ORF">CAMP_LOCUS2731</name>
</gene>
<dbReference type="InterPro" id="IPR000210">
    <property type="entry name" value="BTB/POZ_dom"/>
</dbReference>
<dbReference type="InterPro" id="IPR008974">
    <property type="entry name" value="TRAF-like"/>
</dbReference>
<dbReference type="OrthoDB" id="5972746at2759"/>
<dbReference type="PANTHER" id="PTHR22743">
    <property type="entry name" value="MEPRIN/TRAF-LIKE MATH FAMILY-C.ELEGANS"/>
    <property type="match status" value="1"/>
</dbReference>
<protein>
    <recommendedName>
        <fullName evidence="5">BTB domain-containing protein</fullName>
    </recommendedName>
</protein>
<dbReference type="EMBL" id="CANHGI010000001">
    <property type="protein sequence ID" value="CAI5440094.1"/>
    <property type="molecule type" value="Genomic_DNA"/>
</dbReference>
<dbReference type="InterPro" id="IPR002083">
    <property type="entry name" value="MATH/TRAF_dom"/>
</dbReference>
<dbReference type="CDD" id="cd18186">
    <property type="entry name" value="BTB_POZ_ZBTB_KLHL-like"/>
    <property type="match status" value="1"/>
</dbReference>
<dbReference type="SMART" id="SM00225">
    <property type="entry name" value="BTB"/>
    <property type="match status" value="1"/>
</dbReference>
<proteinExistence type="predicted"/>
<dbReference type="Gene3D" id="2.60.210.10">
    <property type="entry name" value="Apoptosis, Tumor Necrosis Factor Receptor Associated Protein 2, Chain A"/>
    <property type="match status" value="1"/>
</dbReference>
<feature type="domain" description="BTB" evidence="1">
    <location>
        <begin position="142"/>
        <end position="199"/>
    </location>
</feature>
<dbReference type="AlphaFoldDB" id="A0A9P1MU23"/>
<dbReference type="Pfam" id="PF00651">
    <property type="entry name" value="BTB"/>
    <property type="match status" value="1"/>
</dbReference>
<evidence type="ECO:0000313" key="3">
    <source>
        <dbReference type="EMBL" id="CAI5440094.1"/>
    </source>
</evidence>
<dbReference type="PANTHER" id="PTHR22743:SF168">
    <property type="entry name" value="BTB DOMAIN-CONTAINING PROTEIN"/>
    <property type="match status" value="1"/>
</dbReference>
<keyword evidence="4" id="KW-1185">Reference proteome</keyword>
<comment type="caution">
    <text evidence="3">The sequence shown here is derived from an EMBL/GenBank/DDBJ whole genome shotgun (WGS) entry which is preliminary data.</text>
</comment>
<dbReference type="SUPFAM" id="SSF49599">
    <property type="entry name" value="TRAF domain-like"/>
    <property type="match status" value="1"/>
</dbReference>
<dbReference type="InterPro" id="IPR052664">
    <property type="entry name" value="BTB-MATH_domain_protein"/>
</dbReference>
<evidence type="ECO:0000313" key="4">
    <source>
        <dbReference type="Proteomes" id="UP001152747"/>
    </source>
</evidence>
<reference evidence="3" key="1">
    <citation type="submission" date="2022-11" db="EMBL/GenBank/DDBJ databases">
        <authorList>
            <person name="Kikuchi T."/>
        </authorList>
    </citation>
    <scope>NUCLEOTIDE SEQUENCE</scope>
    <source>
        <strain evidence="3">PS1010</strain>
    </source>
</reference>
<dbReference type="InterPro" id="IPR011333">
    <property type="entry name" value="SKP1/BTB/POZ_sf"/>
</dbReference>
<dbReference type="PROSITE" id="PS50097">
    <property type="entry name" value="BTB"/>
    <property type="match status" value="1"/>
</dbReference>
<dbReference type="PROSITE" id="PS50144">
    <property type="entry name" value="MATH"/>
    <property type="match status" value="1"/>
</dbReference>
<dbReference type="SUPFAM" id="SSF54695">
    <property type="entry name" value="POZ domain"/>
    <property type="match status" value="1"/>
</dbReference>
<accession>A0A9P1MU23</accession>
<organism evidence="3 4">
    <name type="scientific">Caenorhabditis angaria</name>
    <dbReference type="NCBI Taxonomy" id="860376"/>
    <lineage>
        <taxon>Eukaryota</taxon>
        <taxon>Metazoa</taxon>
        <taxon>Ecdysozoa</taxon>
        <taxon>Nematoda</taxon>
        <taxon>Chromadorea</taxon>
        <taxon>Rhabditida</taxon>
        <taxon>Rhabditina</taxon>
        <taxon>Rhabditomorpha</taxon>
        <taxon>Rhabditoidea</taxon>
        <taxon>Rhabditidae</taxon>
        <taxon>Peloderinae</taxon>
        <taxon>Caenorhabditis</taxon>
    </lineage>
</organism>
<evidence type="ECO:0000259" key="2">
    <source>
        <dbReference type="PROSITE" id="PS50144"/>
    </source>
</evidence>
<sequence length="298" mass="34901">MNPAVYNGNKLRWKFDSMSTLSTGGTYSTDFVIGPTTWRIFIKRMNSDFGLSLHLASNSSNDKSWLIEADADLKVLKQTDEGDVLTRSYKHCFLGNQQWGWSKFETWQTISSAKYMENNSITIDIDVDIKVYDFSQKIPNFTDLTIIVAETEFPINKGVLCSKSKFFYNLFITENFEQNIYKIDDISLNDFRMFIAFFYPVFDCVETSNYSKMIELARKYEVGDIHQKCENFLISNESTNLLNKFKYADKNDYGKLMKHCVSQLKTGEEIKKIRKTVEFENFKDTTKLRILNRFLDFY</sequence>
<feature type="domain" description="MATH" evidence="2">
    <location>
        <begin position="8"/>
        <end position="127"/>
    </location>
</feature>
<name>A0A9P1MU23_9PELO</name>
<dbReference type="CDD" id="cd00121">
    <property type="entry name" value="MATH"/>
    <property type="match status" value="1"/>
</dbReference>
<dbReference type="Gene3D" id="3.30.710.10">
    <property type="entry name" value="Potassium Channel Kv1.1, Chain A"/>
    <property type="match status" value="1"/>
</dbReference>
<dbReference type="SMART" id="SM00061">
    <property type="entry name" value="MATH"/>
    <property type="match status" value="1"/>
</dbReference>
<dbReference type="Pfam" id="PF00917">
    <property type="entry name" value="MATH"/>
    <property type="match status" value="1"/>
</dbReference>
<dbReference type="Proteomes" id="UP001152747">
    <property type="component" value="Unassembled WGS sequence"/>
</dbReference>
<evidence type="ECO:0008006" key="5">
    <source>
        <dbReference type="Google" id="ProtNLM"/>
    </source>
</evidence>
<evidence type="ECO:0000259" key="1">
    <source>
        <dbReference type="PROSITE" id="PS50097"/>
    </source>
</evidence>